<evidence type="ECO:0000313" key="2">
    <source>
        <dbReference type="EMBL" id="CAG8553136.1"/>
    </source>
</evidence>
<comment type="caution">
    <text evidence="2">The sequence shown here is derived from an EMBL/GenBank/DDBJ whole genome shotgun (WGS) entry which is preliminary data.</text>
</comment>
<dbReference type="PANTHER" id="PTHR11803:SF48">
    <property type="entry name" value="2-AMINOMUCONATE DEAMINASE"/>
    <property type="match status" value="1"/>
</dbReference>
<dbReference type="PANTHER" id="PTHR11803">
    <property type="entry name" value="2-IMINOBUTANOATE/2-IMINOPROPANOATE DEAMINASE RIDA"/>
    <property type="match status" value="1"/>
</dbReference>
<organism evidence="2 3">
    <name type="scientific">Racocetra fulgida</name>
    <dbReference type="NCBI Taxonomy" id="60492"/>
    <lineage>
        <taxon>Eukaryota</taxon>
        <taxon>Fungi</taxon>
        <taxon>Fungi incertae sedis</taxon>
        <taxon>Mucoromycota</taxon>
        <taxon>Glomeromycotina</taxon>
        <taxon>Glomeromycetes</taxon>
        <taxon>Diversisporales</taxon>
        <taxon>Gigasporaceae</taxon>
        <taxon>Racocetra</taxon>
    </lineage>
</organism>
<dbReference type="InterPro" id="IPR035959">
    <property type="entry name" value="RutC-like_sf"/>
</dbReference>
<protein>
    <submittedName>
        <fullName evidence="2">9386_t:CDS:1</fullName>
    </submittedName>
</protein>
<dbReference type="OrthoDB" id="309640at2759"/>
<gene>
    <name evidence="2" type="ORF">RFULGI_LOCUS4735</name>
</gene>
<dbReference type="GO" id="GO:0005829">
    <property type="term" value="C:cytosol"/>
    <property type="evidence" value="ECO:0007669"/>
    <property type="project" value="TreeGrafter"/>
</dbReference>
<evidence type="ECO:0000256" key="1">
    <source>
        <dbReference type="SAM" id="MobiDB-lite"/>
    </source>
</evidence>
<reference evidence="2" key="1">
    <citation type="submission" date="2021-06" db="EMBL/GenBank/DDBJ databases">
        <authorList>
            <person name="Kallberg Y."/>
            <person name="Tangrot J."/>
            <person name="Rosling A."/>
        </authorList>
    </citation>
    <scope>NUCLEOTIDE SEQUENCE</scope>
    <source>
        <strain evidence="2">IN212</strain>
    </source>
</reference>
<dbReference type="CDD" id="cd00448">
    <property type="entry name" value="YjgF_YER057c_UK114_family"/>
    <property type="match status" value="1"/>
</dbReference>
<dbReference type="GO" id="GO:0019239">
    <property type="term" value="F:deaminase activity"/>
    <property type="evidence" value="ECO:0007669"/>
    <property type="project" value="TreeGrafter"/>
</dbReference>
<dbReference type="AlphaFoldDB" id="A0A9N9FRU8"/>
<dbReference type="EMBL" id="CAJVPZ010004899">
    <property type="protein sequence ID" value="CAG8553136.1"/>
    <property type="molecule type" value="Genomic_DNA"/>
</dbReference>
<evidence type="ECO:0000313" key="3">
    <source>
        <dbReference type="Proteomes" id="UP000789396"/>
    </source>
</evidence>
<dbReference type="GO" id="GO:0005739">
    <property type="term" value="C:mitochondrion"/>
    <property type="evidence" value="ECO:0007669"/>
    <property type="project" value="TreeGrafter"/>
</dbReference>
<accession>A0A9N9FRU8</accession>
<sequence>MSQENSNGRAIFLSDRARPLANYPHARVAGGLIFVSGISSRRPDNTGKLESTGSVDSKSEKELPGGTLELDIRAQTKAVIENLETILKEAGASLKNIVDLTVFLVNMDDYTGFNEVYNTYFEAQTGPARTTVAVKQLPSVIVLAD</sequence>
<dbReference type="Gene3D" id="3.30.1330.40">
    <property type="entry name" value="RutC-like"/>
    <property type="match status" value="1"/>
</dbReference>
<feature type="region of interest" description="Disordered" evidence="1">
    <location>
        <begin position="41"/>
        <end position="67"/>
    </location>
</feature>
<dbReference type="Proteomes" id="UP000789396">
    <property type="component" value="Unassembled WGS sequence"/>
</dbReference>
<keyword evidence="3" id="KW-1185">Reference proteome</keyword>
<dbReference type="InterPro" id="IPR006175">
    <property type="entry name" value="YjgF/YER057c/UK114"/>
</dbReference>
<proteinExistence type="predicted"/>
<name>A0A9N9FRU8_9GLOM</name>
<dbReference type="SUPFAM" id="SSF55298">
    <property type="entry name" value="YjgF-like"/>
    <property type="match status" value="1"/>
</dbReference>
<dbReference type="Pfam" id="PF01042">
    <property type="entry name" value="Ribonuc_L-PSP"/>
    <property type="match status" value="1"/>
</dbReference>